<evidence type="ECO:0000259" key="2">
    <source>
        <dbReference type="Pfam" id="PF04116"/>
    </source>
</evidence>
<dbReference type="GO" id="GO:0016491">
    <property type="term" value="F:oxidoreductase activity"/>
    <property type="evidence" value="ECO:0007669"/>
    <property type="project" value="InterPro"/>
</dbReference>
<reference evidence="3" key="1">
    <citation type="journal article" date="2019" name="MBio">
        <title>Virus Genomes from Deep Sea Sediments Expand the Ocean Megavirome and Support Independent Origins of Viral Gigantism.</title>
        <authorList>
            <person name="Backstrom D."/>
            <person name="Yutin N."/>
            <person name="Jorgensen S.L."/>
            <person name="Dharamshi J."/>
            <person name="Homa F."/>
            <person name="Zaremba-Niedwiedzka K."/>
            <person name="Spang A."/>
            <person name="Wolf Y.I."/>
            <person name="Koonin E.V."/>
            <person name="Ettema T.J."/>
        </authorList>
    </citation>
    <scope>NUCLEOTIDE SEQUENCE</scope>
</reference>
<dbReference type="InterPro" id="IPR006694">
    <property type="entry name" value="Fatty_acid_hydroxylase"/>
</dbReference>
<dbReference type="GO" id="GO:0005506">
    <property type="term" value="F:iron ion binding"/>
    <property type="evidence" value="ECO:0007669"/>
    <property type="project" value="InterPro"/>
</dbReference>
<sequence>MLFLLFLSVVIAAEIGSFCWHNFSAHTDIIPGIHATHKIHHTSDLSHEAHEDFYYIVVILIIIGLGLIYLWYYNLLLIDPNYLAIGYSIFVSVFVWNWYVHSAYHIQNHWLNNFDWFKLDKKIHLQHHVDPTVNYGIASHFCDIIMGTYELPFEDPTEMYNLMQGTNPSFD</sequence>
<dbReference type="EMBL" id="MK500557">
    <property type="protein sequence ID" value="QBK91640.1"/>
    <property type="molecule type" value="Genomic_DNA"/>
</dbReference>
<dbReference type="Pfam" id="PF04116">
    <property type="entry name" value="FA_hydroxylase"/>
    <property type="match status" value="1"/>
</dbReference>
<accession>A0A481Z928</accession>
<evidence type="ECO:0000256" key="1">
    <source>
        <dbReference type="SAM" id="Phobius"/>
    </source>
</evidence>
<organism evidence="3">
    <name type="scientific">Pithovirus LCPAC302</name>
    <dbReference type="NCBI Taxonomy" id="2506593"/>
    <lineage>
        <taxon>Viruses</taxon>
        <taxon>Pithoviruses</taxon>
    </lineage>
</organism>
<keyword evidence="1" id="KW-0812">Transmembrane</keyword>
<dbReference type="GO" id="GO:0008610">
    <property type="term" value="P:lipid biosynthetic process"/>
    <property type="evidence" value="ECO:0007669"/>
    <property type="project" value="InterPro"/>
</dbReference>
<keyword evidence="1" id="KW-1133">Transmembrane helix</keyword>
<protein>
    <recommendedName>
        <fullName evidence="2">Fatty acid hydroxylase domain-containing protein</fullName>
    </recommendedName>
</protein>
<feature type="domain" description="Fatty acid hydroxylase" evidence="2">
    <location>
        <begin position="7"/>
        <end position="148"/>
    </location>
</feature>
<evidence type="ECO:0000313" key="3">
    <source>
        <dbReference type="EMBL" id="QBK91640.1"/>
    </source>
</evidence>
<feature type="transmembrane region" description="Helical" evidence="1">
    <location>
        <begin position="80"/>
        <end position="99"/>
    </location>
</feature>
<proteinExistence type="predicted"/>
<feature type="transmembrane region" description="Helical" evidence="1">
    <location>
        <begin position="53"/>
        <end position="73"/>
    </location>
</feature>
<keyword evidence="1" id="KW-0472">Membrane</keyword>
<name>A0A481Z928_9VIRU</name>
<gene>
    <name evidence="3" type="ORF">LCPAC302_02600</name>
</gene>